<name>A0A1G4W2R7_9MYCO</name>
<dbReference type="Pfam" id="PF19927">
    <property type="entry name" value="DUF6390"/>
    <property type="match status" value="1"/>
</dbReference>
<gene>
    <name evidence="2" type="ORF">SAMN02799620_02143</name>
</gene>
<proteinExistence type="predicted"/>
<dbReference type="Proteomes" id="UP000199707">
    <property type="component" value="Unassembled WGS sequence"/>
</dbReference>
<dbReference type="AlphaFoldDB" id="A0A1G4W2R7"/>
<evidence type="ECO:0000313" key="2">
    <source>
        <dbReference type="EMBL" id="SCX15749.1"/>
    </source>
</evidence>
<dbReference type="InterPro" id="IPR045660">
    <property type="entry name" value="DUF6390"/>
</dbReference>
<dbReference type="EMBL" id="FMUB01000004">
    <property type="protein sequence ID" value="SCX15749.1"/>
    <property type="molecule type" value="Genomic_DNA"/>
</dbReference>
<protein>
    <submittedName>
        <fullName evidence="2">Uncharacterized protein</fullName>
    </submittedName>
</protein>
<sequence length="289" mass="31040">MSPDTAHDDLPPGHALFARYAYPPNELGYCGPVNPDARGPSGLAGHAVEFDGAWPYLRALADAAGLDDPLDAEVVRAYWVGGALLADVDPSELLQRLRTAFHRQATGMLTAPLDPAGVLAHHSFHVFAVYPWIRLLDRDPATPLRVMQNCRIRWGTVVSVTDEHVLMLSRPLTLSDGDLRLGAPAPEHVRWRRDGVALAARPAPGEAVSAHWDWVCGTLDDTECAALDTATTRTLELVAAARAHHTSRGTSKSAHSARHTSRGSTPASMASAAVRPIPLNTWSTSTEAP</sequence>
<organism evidence="2 3">
    <name type="scientific">Mycolicibacterium fluoranthenivorans</name>
    <dbReference type="NCBI Taxonomy" id="258505"/>
    <lineage>
        <taxon>Bacteria</taxon>
        <taxon>Bacillati</taxon>
        <taxon>Actinomycetota</taxon>
        <taxon>Actinomycetes</taxon>
        <taxon>Mycobacteriales</taxon>
        <taxon>Mycobacteriaceae</taxon>
        <taxon>Mycolicibacterium</taxon>
    </lineage>
</organism>
<evidence type="ECO:0000313" key="3">
    <source>
        <dbReference type="Proteomes" id="UP000199707"/>
    </source>
</evidence>
<feature type="region of interest" description="Disordered" evidence="1">
    <location>
        <begin position="242"/>
        <end position="289"/>
    </location>
</feature>
<dbReference type="STRING" id="1502745.SAMN02799620_02143"/>
<reference evidence="3" key="1">
    <citation type="submission" date="2016-10" db="EMBL/GenBank/DDBJ databases">
        <authorList>
            <person name="Varghese N."/>
            <person name="Submissions S."/>
        </authorList>
    </citation>
    <scope>NUCLEOTIDE SEQUENCE [LARGE SCALE GENOMIC DNA]</scope>
    <source>
        <strain evidence="3">UNC267MFSha1.1M11</strain>
    </source>
</reference>
<feature type="compositionally biased region" description="Polar residues" evidence="1">
    <location>
        <begin position="280"/>
        <end position="289"/>
    </location>
</feature>
<evidence type="ECO:0000256" key="1">
    <source>
        <dbReference type="SAM" id="MobiDB-lite"/>
    </source>
</evidence>
<accession>A0A1G4W2R7</accession>